<name>A0A914I7C4_GLORO</name>
<sequence>MCGESSPIARTEGKGRAFPSHYPFLLNVNLFLQKLWKIPEWLHPRARSPEGRGRRTRHRRKNGTAAARKWRAVVWWLVVAAEMGHGDKQQQMMTTTTSPRGRYSLSNMAALNCPHRCGVNPSRKAVIGGWTTNDTLLAKQQPPEGKYFAGALLGLALKPIAQSFAPEGRWA</sequence>
<keyword evidence="1" id="KW-1185">Reference proteome</keyword>
<evidence type="ECO:0000313" key="1">
    <source>
        <dbReference type="Proteomes" id="UP000887572"/>
    </source>
</evidence>
<evidence type="ECO:0000313" key="2">
    <source>
        <dbReference type="WBParaSite" id="Gr19_v10_g7424.t1"/>
    </source>
</evidence>
<reference evidence="2" key="1">
    <citation type="submission" date="2022-11" db="UniProtKB">
        <authorList>
            <consortium name="WormBaseParasite"/>
        </authorList>
    </citation>
    <scope>IDENTIFICATION</scope>
</reference>
<dbReference type="AlphaFoldDB" id="A0A914I7C4"/>
<dbReference type="Proteomes" id="UP000887572">
    <property type="component" value="Unplaced"/>
</dbReference>
<accession>A0A914I7C4</accession>
<proteinExistence type="predicted"/>
<organism evidence="1 2">
    <name type="scientific">Globodera rostochiensis</name>
    <name type="common">Golden nematode worm</name>
    <name type="synonym">Heterodera rostochiensis</name>
    <dbReference type="NCBI Taxonomy" id="31243"/>
    <lineage>
        <taxon>Eukaryota</taxon>
        <taxon>Metazoa</taxon>
        <taxon>Ecdysozoa</taxon>
        <taxon>Nematoda</taxon>
        <taxon>Chromadorea</taxon>
        <taxon>Rhabditida</taxon>
        <taxon>Tylenchina</taxon>
        <taxon>Tylenchomorpha</taxon>
        <taxon>Tylenchoidea</taxon>
        <taxon>Heteroderidae</taxon>
        <taxon>Heteroderinae</taxon>
        <taxon>Globodera</taxon>
    </lineage>
</organism>
<dbReference type="WBParaSite" id="Gr19_v10_g7424.t1">
    <property type="protein sequence ID" value="Gr19_v10_g7424.t1"/>
    <property type="gene ID" value="Gr19_v10_g7424"/>
</dbReference>
<protein>
    <submittedName>
        <fullName evidence="2">Uncharacterized protein</fullName>
    </submittedName>
</protein>